<sequence length="153" mass="16755">MLVHFQGAITRLTGEIQQLTEQHFPSQIRRLKSIVGISITIATALIDVTGGFRQFHSAKALAKYIGVVPVVYQSGKSNITKGICKTGDPQLRAMLYMASWSAIRYNKPCREFYKRLKAAGKTTKLALIAVVNNGAARAVASSSVCRCEVRRGL</sequence>
<dbReference type="PANTHER" id="PTHR33055">
    <property type="entry name" value="TRANSPOSASE FOR INSERTION SEQUENCE ELEMENT IS1111A"/>
    <property type="match status" value="1"/>
</dbReference>
<protein>
    <submittedName>
        <fullName evidence="2">Transposase</fullName>
    </submittedName>
</protein>
<dbReference type="EMBL" id="JBHUOM010000049">
    <property type="protein sequence ID" value="MFD2938223.1"/>
    <property type="molecule type" value="Genomic_DNA"/>
</dbReference>
<dbReference type="PANTHER" id="PTHR33055:SF3">
    <property type="entry name" value="PUTATIVE TRANSPOSASE FOR IS117-RELATED"/>
    <property type="match status" value="1"/>
</dbReference>
<evidence type="ECO:0000313" key="3">
    <source>
        <dbReference type="Proteomes" id="UP001597512"/>
    </source>
</evidence>
<dbReference type="InterPro" id="IPR003346">
    <property type="entry name" value="Transposase_20"/>
</dbReference>
<dbReference type="RefSeq" id="WP_381508965.1">
    <property type="nucleotide sequence ID" value="NZ_JBHUOM010000049.1"/>
</dbReference>
<gene>
    <name evidence="2" type="ORF">ACFS25_30950</name>
</gene>
<dbReference type="Pfam" id="PF02371">
    <property type="entry name" value="Transposase_20"/>
    <property type="match status" value="1"/>
</dbReference>
<comment type="caution">
    <text evidence="2">The sequence shown here is derived from an EMBL/GenBank/DDBJ whole genome shotgun (WGS) entry which is preliminary data.</text>
</comment>
<dbReference type="Proteomes" id="UP001597512">
    <property type="component" value="Unassembled WGS sequence"/>
</dbReference>
<organism evidence="2 3">
    <name type="scientific">Spirosoma flavum</name>
    <dbReference type="NCBI Taxonomy" id="2048557"/>
    <lineage>
        <taxon>Bacteria</taxon>
        <taxon>Pseudomonadati</taxon>
        <taxon>Bacteroidota</taxon>
        <taxon>Cytophagia</taxon>
        <taxon>Cytophagales</taxon>
        <taxon>Cytophagaceae</taxon>
        <taxon>Spirosoma</taxon>
    </lineage>
</organism>
<reference evidence="3" key="1">
    <citation type="journal article" date="2019" name="Int. J. Syst. Evol. Microbiol.">
        <title>The Global Catalogue of Microorganisms (GCM) 10K type strain sequencing project: providing services to taxonomists for standard genome sequencing and annotation.</title>
        <authorList>
            <consortium name="The Broad Institute Genomics Platform"/>
            <consortium name="The Broad Institute Genome Sequencing Center for Infectious Disease"/>
            <person name="Wu L."/>
            <person name="Ma J."/>
        </authorList>
    </citation>
    <scope>NUCLEOTIDE SEQUENCE [LARGE SCALE GENOMIC DNA]</scope>
    <source>
        <strain evidence="3">KCTC 52490</strain>
    </source>
</reference>
<dbReference type="InterPro" id="IPR047650">
    <property type="entry name" value="Transpos_IS110"/>
</dbReference>
<feature type="domain" description="Transposase IS116/IS110/IS902 C-terminal" evidence="1">
    <location>
        <begin position="29"/>
        <end position="114"/>
    </location>
</feature>
<proteinExistence type="predicted"/>
<accession>A0ABW6AUV5</accession>
<name>A0ABW6AUV5_9BACT</name>
<evidence type="ECO:0000259" key="1">
    <source>
        <dbReference type="Pfam" id="PF02371"/>
    </source>
</evidence>
<evidence type="ECO:0000313" key="2">
    <source>
        <dbReference type="EMBL" id="MFD2938223.1"/>
    </source>
</evidence>
<keyword evidence="3" id="KW-1185">Reference proteome</keyword>